<evidence type="ECO:0000256" key="1">
    <source>
        <dbReference type="SAM" id="MobiDB-lite"/>
    </source>
</evidence>
<dbReference type="InParanoid" id="A8PDB6"/>
<reference evidence="2 3" key="1">
    <citation type="journal article" date="2010" name="Proc. Natl. Acad. Sci. U.S.A.">
        <title>Insights into evolution of multicellular fungi from the assembled chromosomes of the mushroom Coprinopsis cinerea (Coprinus cinereus).</title>
        <authorList>
            <person name="Stajich J.E."/>
            <person name="Wilke S.K."/>
            <person name="Ahren D."/>
            <person name="Au C.H."/>
            <person name="Birren B.W."/>
            <person name="Borodovsky M."/>
            <person name="Burns C."/>
            <person name="Canback B."/>
            <person name="Casselton L.A."/>
            <person name="Cheng C.K."/>
            <person name="Deng J."/>
            <person name="Dietrich F.S."/>
            <person name="Fargo D.C."/>
            <person name="Farman M.L."/>
            <person name="Gathman A.C."/>
            <person name="Goldberg J."/>
            <person name="Guigo R."/>
            <person name="Hoegger P.J."/>
            <person name="Hooker J.B."/>
            <person name="Huggins A."/>
            <person name="James T.Y."/>
            <person name="Kamada T."/>
            <person name="Kilaru S."/>
            <person name="Kodira C."/>
            <person name="Kues U."/>
            <person name="Kupfer D."/>
            <person name="Kwan H.S."/>
            <person name="Lomsadze A."/>
            <person name="Li W."/>
            <person name="Lilly W.W."/>
            <person name="Ma L.J."/>
            <person name="Mackey A.J."/>
            <person name="Manning G."/>
            <person name="Martin F."/>
            <person name="Muraguchi H."/>
            <person name="Natvig D.O."/>
            <person name="Palmerini H."/>
            <person name="Ramesh M.A."/>
            <person name="Rehmeyer C.J."/>
            <person name="Roe B.A."/>
            <person name="Shenoy N."/>
            <person name="Stanke M."/>
            <person name="Ter-Hovhannisyan V."/>
            <person name="Tunlid A."/>
            <person name="Velagapudi R."/>
            <person name="Vision T.J."/>
            <person name="Zeng Q."/>
            <person name="Zolan M.E."/>
            <person name="Pukkila P.J."/>
        </authorList>
    </citation>
    <scope>NUCLEOTIDE SEQUENCE [LARGE SCALE GENOMIC DNA]</scope>
    <source>
        <strain evidence="3">Okayama-7 / 130 / ATCC MYA-4618 / FGSC 9003</strain>
    </source>
</reference>
<dbReference type="RefSeq" id="XP_001840567.1">
    <property type="nucleotide sequence ID" value="XM_001840515.1"/>
</dbReference>
<dbReference type="Proteomes" id="UP000001861">
    <property type="component" value="Unassembled WGS sequence"/>
</dbReference>
<keyword evidence="3" id="KW-1185">Reference proteome</keyword>
<feature type="compositionally biased region" description="Low complexity" evidence="1">
    <location>
        <begin position="237"/>
        <end position="257"/>
    </location>
</feature>
<name>A8PDB6_COPC7</name>
<accession>A8PDB6</accession>
<gene>
    <name evidence="2" type="ORF">CC1G_09451</name>
</gene>
<dbReference type="KEGG" id="cci:CC1G_09451"/>
<dbReference type="GeneID" id="6017222"/>
<dbReference type="VEuPathDB" id="FungiDB:CC1G_09451"/>
<sequence length="282" mass="30949">MLLETTPLLQNLSPVEAQDLLNYASARLRHLAIAITTPHGLIDSDPGLKEKCWEQFKVDLNSTLILFGSMSLLHPGKVWAPVFLDHAHKLLINGGITSPQNVAEVALHRPLHGFDVFPPDAAQWWSPPLGATKCTPLNLSVTEIVEAWKKQEKRTTWYTAMPPMIPQGFQDWRLRPLHNAFTNVSEQLESLAKQLTVVKDSVDVFQIACAKFDGLLDMSLDGSEWKLEKWGPPISPPGSSWKWRLGDDGPPSSSSDSGDPDAEGPGECGVSSLGLETSTPDT</sequence>
<organism evidence="2 3">
    <name type="scientific">Coprinopsis cinerea (strain Okayama-7 / 130 / ATCC MYA-4618 / FGSC 9003)</name>
    <name type="common">Inky cap fungus</name>
    <name type="synonym">Hormographiella aspergillata</name>
    <dbReference type="NCBI Taxonomy" id="240176"/>
    <lineage>
        <taxon>Eukaryota</taxon>
        <taxon>Fungi</taxon>
        <taxon>Dikarya</taxon>
        <taxon>Basidiomycota</taxon>
        <taxon>Agaricomycotina</taxon>
        <taxon>Agaricomycetes</taxon>
        <taxon>Agaricomycetidae</taxon>
        <taxon>Agaricales</taxon>
        <taxon>Agaricineae</taxon>
        <taxon>Psathyrellaceae</taxon>
        <taxon>Coprinopsis</taxon>
    </lineage>
</organism>
<dbReference type="EMBL" id="AACS02000006">
    <property type="protein sequence ID" value="EAU81207.1"/>
    <property type="molecule type" value="Genomic_DNA"/>
</dbReference>
<evidence type="ECO:0000313" key="2">
    <source>
        <dbReference type="EMBL" id="EAU81207.1"/>
    </source>
</evidence>
<protein>
    <submittedName>
        <fullName evidence="2">Uncharacterized protein</fullName>
    </submittedName>
</protein>
<dbReference type="AlphaFoldDB" id="A8PDB6"/>
<comment type="caution">
    <text evidence="2">The sequence shown here is derived from an EMBL/GenBank/DDBJ whole genome shotgun (WGS) entry which is preliminary data.</text>
</comment>
<evidence type="ECO:0000313" key="3">
    <source>
        <dbReference type="Proteomes" id="UP000001861"/>
    </source>
</evidence>
<feature type="region of interest" description="Disordered" evidence="1">
    <location>
        <begin position="229"/>
        <end position="282"/>
    </location>
</feature>
<proteinExistence type="predicted"/>